<dbReference type="PRINTS" id="PR00038">
    <property type="entry name" value="HTHLUXR"/>
</dbReference>
<name>A0ABZ2HMV6_9MICO</name>
<proteinExistence type="predicted"/>
<keyword evidence="1" id="KW-0805">Transcription regulation</keyword>
<keyword evidence="6" id="KW-1185">Reference proteome</keyword>
<protein>
    <submittedName>
        <fullName evidence="5">LuxR C-terminal-related transcriptional regulator</fullName>
    </submittedName>
</protein>
<keyword evidence="2" id="KW-0238">DNA-binding</keyword>
<keyword evidence="3" id="KW-0804">Transcription</keyword>
<dbReference type="InterPro" id="IPR059106">
    <property type="entry name" value="WHD_MalT"/>
</dbReference>
<dbReference type="InterPro" id="IPR027417">
    <property type="entry name" value="P-loop_NTPase"/>
</dbReference>
<sequence length="826" mass="89079">MDGPWTLTLVSAPAGSGKTRLLSQWAQGLRADPGIDLVWVSLERGEADLPLLRAALERIDDPGLQDALAAVPAVRSATTARAFARALREARNRIVLIVDDVHRVEDEHTAQLISTFVQSAPGTVHVVLSGRGTRAIPLARRRIAGVALELDARALAFTPAEIRAFFGARGLRLSQGEVSTVLARTEGWATGLQLMMLDAAGAQTVLGPTLRGDAPEVADYFVEEVLADLDGELRSFLEATAVVDRFTPELAAVLSGADSVTAMIDRLVRLNVLVGPDAEDPSRYHYPPLLREFLLGRLREGGAGREERLHRRAADWFAQQGQPLRALQHAIRGGETACTAGVLRRCGMQLVLDGRADTVRRMMAELPTALRAVPTVRMLVAAAELSCGDPSAAVIVPPVGAGESDADRRWRRGIEMHTALRRGGIAETLDGAGAELRDLSGEEQLDTYALLETATAELYVGRLDQAEATARRAGDLARAIGARAAELQAEAVLATSVLFRGRLRDAIEAGAALEPRWHEFGEPDSPFFEVTRVWRFWGPYEGMQILEEAETLESSAQVIAAGGETAIARGLEGMRALLGAEQGGDPHDAAVRLLDTLTPRDDLPLPPHWYAMMGPFAVHAFDRLGEPTLRDRFIADIEDALGDTGDVFVLRAIAAVHDRRDGIARGALAPVLEGAIRCLLPASMIDAWLVEAELDVHDGEPDRAQLALATALALAEPEDHVRRVAEAGPIVSRLLAARATAGARTHFADRVRERLSAAGVLVEEELTQRERIVLSALSRNATLRQIAQQEYISPNTVKTHVRNIYRKLGVSDRDGVTAAAQALGLL</sequence>
<dbReference type="InterPro" id="IPR049945">
    <property type="entry name" value="AAA_22"/>
</dbReference>
<dbReference type="InterPro" id="IPR016032">
    <property type="entry name" value="Sig_transdc_resp-reg_C-effctor"/>
</dbReference>
<dbReference type="Pfam" id="PF13401">
    <property type="entry name" value="AAA_22"/>
    <property type="match status" value="1"/>
</dbReference>
<dbReference type="Pfam" id="PF00196">
    <property type="entry name" value="GerE"/>
    <property type="match status" value="1"/>
</dbReference>
<dbReference type="EMBL" id="CP146240">
    <property type="protein sequence ID" value="WWS83923.1"/>
    <property type="molecule type" value="Genomic_DNA"/>
</dbReference>
<dbReference type="RefSeq" id="WP_338565838.1">
    <property type="nucleotide sequence ID" value="NZ_CP146240.1"/>
</dbReference>
<dbReference type="Pfam" id="PF25873">
    <property type="entry name" value="WHD_MalT"/>
    <property type="match status" value="1"/>
</dbReference>
<feature type="domain" description="HTH luxR-type" evidence="4">
    <location>
        <begin position="764"/>
        <end position="824"/>
    </location>
</feature>
<dbReference type="PROSITE" id="PS50043">
    <property type="entry name" value="HTH_LUXR_2"/>
    <property type="match status" value="1"/>
</dbReference>
<dbReference type="SMART" id="SM00382">
    <property type="entry name" value="AAA"/>
    <property type="match status" value="1"/>
</dbReference>
<dbReference type="SUPFAM" id="SSF46894">
    <property type="entry name" value="C-terminal effector domain of the bipartite response regulators"/>
    <property type="match status" value="1"/>
</dbReference>
<dbReference type="InterPro" id="IPR003593">
    <property type="entry name" value="AAA+_ATPase"/>
</dbReference>
<gene>
    <name evidence="5" type="ORF">V8Z62_11480</name>
</gene>
<dbReference type="CDD" id="cd06170">
    <property type="entry name" value="LuxR_C_like"/>
    <property type="match status" value="1"/>
</dbReference>
<evidence type="ECO:0000256" key="3">
    <source>
        <dbReference type="ARBA" id="ARBA00023163"/>
    </source>
</evidence>
<dbReference type="Proteomes" id="UP001377573">
    <property type="component" value="Chromosome"/>
</dbReference>
<dbReference type="PANTHER" id="PTHR44688:SF16">
    <property type="entry name" value="DNA-BINDING TRANSCRIPTIONAL ACTIVATOR DEVR_DOSR"/>
    <property type="match status" value="1"/>
</dbReference>
<evidence type="ECO:0000256" key="2">
    <source>
        <dbReference type="ARBA" id="ARBA00023125"/>
    </source>
</evidence>
<organism evidence="5 6">
    <name type="scientific">Microbacterium paraoxydans</name>
    <dbReference type="NCBI Taxonomy" id="199592"/>
    <lineage>
        <taxon>Bacteria</taxon>
        <taxon>Bacillati</taxon>
        <taxon>Actinomycetota</taxon>
        <taxon>Actinomycetes</taxon>
        <taxon>Micrococcales</taxon>
        <taxon>Microbacteriaceae</taxon>
        <taxon>Microbacterium</taxon>
    </lineage>
</organism>
<accession>A0ABZ2HMV6</accession>
<dbReference type="InterPro" id="IPR011990">
    <property type="entry name" value="TPR-like_helical_dom_sf"/>
</dbReference>
<dbReference type="PANTHER" id="PTHR44688">
    <property type="entry name" value="DNA-BINDING TRANSCRIPTIONAL ACTIVATOR DEVR_DOSR"/>
    <property type="match status" value="1"/>
</dbReference>
<dbReference type="InterPro" id="IPR000792">
    <property type="entry name" value="Tscrpt_reg_LuxR_C"/>
</dbReference>
<dbReference type="SMART" id="SM00421">
    <property type="entry name" value="HTH_LUXR"/>
    <property type="match status" value="1"/>
</dbReference>
<dbReference type="InterPro" id="IPR036388">
    <property type="entry name" value="WH-like_DNA-bd_sf"/>
</dbReference>
<dbReference type="Gene3D" id="1.25.40.10">
    <property type="entry name" value="Tetratricopeptide repeat domain"/>
    <property type="match status" value="1"/>
</dbReference>
<reference evidence="5 6" key="1">
    <citation type="submission" date="2024-02" db="EMBL/GenBank/DDBJ databases">
        <authorList>
            <person name="Alasadi S."/>
            <person name="Hussein S.A."/>
        </authorList>
    </citation>
    <scope>NUCLEOTIDE SEQUENCE [LARGE SCALE GENOMIC DNA]</scope>
    <source>
        <strain evidence="5 6">GJ_SRA_44_2022</strain>
    </source>
</reference>
<evidence type="ECO:0000313" key="5">
    <source>
        <dbReference type="EMBL" id="WWS83923.1"/>
    </source>
</evidence>
<dbReference type="Gene3D" id="1.10.10.10">
    <property type="entry name" value="Winged helix-like DNA-binding domain superfamily/Winged helix DNA-binding domain"/>
    <property type="match status" value="1"/>
</dbReference>
<evidence type="ECO:0000259" key="4">
    <source>
        <dbReference type="PROSITE" id="PS50043"/>
    </source>
</evidence>
<evidence type="ECO:0000256" key="1">
    <source>
        <dbReference type="ARBA" id="ARBA00023015"/>
    </source>
</evidence>
<dbReference type="SUPFAM" id="SSF52540">
    <property type="entry name" value="P-loop containing nucleoside triphosphate hydrolases"/>
    <property type="match status" value="1"/>
</dbReference>
<evidence type="ECO:0000313" key="6">
    <source>
        <dbReference type="Proteomes" id="UP001377573"/>
    </source>
</evidence>
<dbReference type="Gene3D" id="3.40.50.300">
    <property type="entry name" value="P-loop containing nucleotide triphosphate hydrolases"/>
    <property type="match status" value="1"/>
</dbReference>